<feature type="compositionally biased region" description="Polar residues" evidence="1">
    <location>
        <begin position="81"/>
        <end position="98"/>
    </location>
</feature>
<feature type="region of interest" description="Disordered" evidence="1">
    <location>
        <begin position="75"/>
        <end position="98"/>
    </location>
</feature>
<name>A0A9D5H020_PEA</name>
<dbReference type="Proteomes" id="UP001058974">
    <property type="component" value="Chromosome 1"/>
</dbReference>
<comment type="caution">
    <text evidence="2">The sequence shown here is derived from an EMBL/GenBank/DDBJ whole genome shotgun (WGS) entry which is preliminary data.</text>
</comment>
<reference evidence="2 3" key="1">
    <citation type="journal article" date="2022" name="Nat. Genet.">
        <title>Improved pea reference genome and pan-genome highlight genomic features and evolutionary characteristics.</title>
        <authorList>
            <person name="Yang T."/>
            <person name="Liu R."/>
            <person name="Luo Y."/>
            <person name="Hu S."/>
            <person name="Wang D."/>
            <person name="Wang C."/>
            <person name="Pandey M.K."/>
            <person name="Ge S."/>
            <person name="Xu Q."/>
            <person name="Li N."/>
            <person name="Li G."/>
            <person name="Huang Y."/>
            <person name="Saxena R.K."/>
            <person name="Ji Y."/>
            <person name="Li M."/>
            <person name="Yan X."/>
            <person name="He Y."/>
            <person name="Liu Y."/>
            <person name="Wang X."/>
            <person name="Xiang C."/>
            <person name="Varshney R.K."/>
            <person name="Ding H."/>
            <person name="Gao S."/>
            <person name="Zong X."/>
        </authorList>
    </citation>
    <scope>NUCLEOTIDE SEQUENCE [LARGE SCALE GENOMIC DNA]</scope>
    <source>
        <strain evidence="2 3">cv. Zhongwan 6</strain>
    </source>
</reference>
<organism evidence="2 3">
    <name type="scientific">Pisum sativum</name>
    <name type="common">Garden pea</name>
    <name type="synonym">Lathyrus oleraceus</name>
    <dbReference type="NCBI Taxonomy" id="3888"/>
    <lineage>
        <taxon>Eukaryota</taxon>
        <taxon>Viridiplantae</taxon>
        <taxon>Streptophyta</taxon>
        <taxon>Embryophyta</taxon>
        <taxon>Tracheophyta</taxon>
        <taxon>Spermatophyta</taxon>
        <taxon>Magnoliopsida</taxon>
        <taxon>eudicotyledons</taxon>
        <taxon>Gunneridae</taxon>
        <taxon>Pentapetalae</taxon>
        <taxon>rosids</taxon>
        <taxon>fabids</taxon>
        <taxon>Fabales</taxon>
        <taxon>Fabaceae</taxon>
        <taxon>Papilionoideae</taxon>
        <taxon>50 kb inversion clade</taxon>
        <taxon>NPAAA clade</taxon>
        <taxon>Hologalegina</taxon>
        <taxon>IRL clade</taxon>
        <taxon>Fabeae</taxon>
        <taxon>Lathyrus</taxon>
    </lineage>
</organism>
<gene>
    <name evidence="2" type="ORF">KIW84_015015</name>
</gene>
<dbReference type="AlphaFoldDB" id="A0A9D5H020"/>
<protein>
    <submittedName>
        <fullName evidence="2">Uncharacterized protein</fullName>
    </submittedName>
</protein>
<dbReference type="EMBL" id="JAMSHJ010000001">
    <property type="protein sequence ID" value="KAI5447391.1"/>
    <property type="molecule type" value="Genomic_DNA"/>
</dbReference>
<dbReference type="PANTHER" id="PTHR34222:SF99">
    <property type="entry name" value="PROTEIN, PUTATIVE-RELATED"/>
    <property type="match status" value="1"/>
</dbReference>
<proteinExistence type="predicted"/>
<dbReference type="PANTHER" id="PTHR34222">
    <property type="entry name" value="GAG_PRE-INTEGRS DOMAIN-CONTAINING PROTEIN"/>
    <property type="match status" value="1"/>
</dbReference>
<feature type="region of interest" description="Disordered" evidence="1">
    <location>
        <begin position="285"/>
        <end position="308"/>
    </location>
</feature>
<evidence type="ECO:0000313" key="3">
    <source>
        <dbReference type="Proteomes" id="UP001058974"/>
    </source>
</evidence>
<evidence type="ECO:0000313" key="2">
    <source>
        <dbReference type="EMBL" id="KAI5447391.1"/>
    </source>
</evidence>
<sequence>MISSNQNSATEVASESVVAMQVSSNHNNSNNKGSYYKGKGQGSFKGGNRTCTHCGKNNHIVDNCFEKIGYPPGYKTHKQKNPSSQANNTSNAAVLESASQGSSAQSTFQFTQEMYQGILEALQQSKLGSQPTINAVTTAPFAMHSPAASSQLGKPSNLWILETGATDHITFDLSFFTTYQNIIPVSVSLPNGSQVLASISGQNSIPEQENVPLLATKMEPRSSSQESQHFPISVGSLDIDDISPLSNGPLHNSNVNPTDAAQNPADLNVVDQNLVPLTSVPATIADQPPVTSPPVNSAPVNSAPVDTSAPLQSPIGCPHPTSSLVEPNSTYIPALASTEASTSIPLRVSNRIKRPPSYLQDYHCNNISRCTNQNSTSIAYPLSSVLTYNHCSPAYKLFCCSISSNIEPKNYNQTSKFDCWKEDGL</sequence>
<dbReference type="Gramene" id="Psat01G0501500-T1">
    <property type="protein sequence ID" value="KAI5447391.1"/>
    <property type="gene ID" value="KIW84_015015"/>
</dbReference>
<keyword evidence="3" id="KW-1185">Reference proteome</keyword>
<evidence type="ECO:0000256" key="1">
    <source>
        <dbReference type="SAM" id="MobiDB-lite"/>
    </source>
</evidence>
<accession>A0A9D5H020</accession>